<evidence type="ECO:0000313" key="3">
    <source>
        <dbReference type="Proteomes" id="UP000764110"/>
    </source>
</evidence>
<keyword evidence="3" id="KW-1185">Reference proteome</keyword>
<evidence type="ECO:0000313" key="2">
    <source>
        <dbReference type="EMBL" id="KAH0600813.1"/>
    </source>
</evidence>
<proteinExistence type="predicted"/>
<sequence length="323" mass="35089">MNRRENGPQHPLNGLAGNVWALPDLGDVSQGAQERLDGASLPAKGLVEKRAPALDRGPAHPRLGHGLDGNVPVVLLEPPRREGVVARVQLEPPEPVVVGEAVQEPGVAEDLAAEQDRRPGQHPAPPGHGVHGREAAVPPPEGPRHGRLPGRHVPAVPALRRYVHAERRPDRPDRLVVEAGQRALQERLGPEDVVVDVDDDAPRGRLDAQPELLALAGRRRKQQPDLRRRVCRQRRLPDQARDVLALLLDANDDNLARLVGGPRPEAPGKRRLGADRRHDDADVRRGQLEARAADLPLHRPVPLGRARQDPVVNVSPEPVAAVS</sequence>
<organism evidence="2 3">
    <name type="scientific">Metarhizium humberi</name>
    <dbReference type="NCBI Taxonomy" id="2596975"/>
    <lineage>
        <taxon>Eukaryota</taxon>
        <taxon>Fungi</taxon>
        <taxon>Dikarya</taxon>
        <taxon>Ascomycota</taxon>
        <taxon>Pezizomycotina</taxon>
        <taxon>Sordariomycetes</taxon>
        <taxon>Hypocreomycetidae</taxon>
        <taxon>Hypocreales</taxon>
        <taxon>Clavicipitaceae</taxon>
        <taxon>Metarhizium</taxon>
    </lineage>
</organism>
<evidence type="ECO:0000256" key="1">
    <source>
        <dbReference type="SAM" id="MobiDB-lite"/>
    </source>
</evidence>
<gene>
    <name evidence="2" type="ORF">MHUMG1_01812</name>
</gene>
<protein>
    <submittedName>
        <fullName evidence="2">Uncharacterized protein</fullName>
    </submittedName>
</protein>
<feature type="region of interest" description="Disordered" evidence="1">
    <location>
        <begin position="114"/>
        <end position="156"/>
    </location>
</feature>
<comment type="caution">
    <text evidence="2">The sequence shown here is derived from an EMBL/GenBank/DDBJ whole genome shotgun (WGS) entry which is preliminary data.</text>
</comment>
<dbReference type="Proteomes" id="UP000764110">
    <property type="component" value="Unassembled WGS sequence"/>
</dbReference>
<dbReference type="AlphaFoldDB" id="A0A9P8SBR6"/>
<feature type="compositionally biased region" description="Basic and acidic residues" evidence="1">
    <location>
        <begin position="266"/>
        <end position="292"/>
    </location>
</feature>
<dbReference type="EMBL" id="JACEFI010000002">
    <property type="protein sequence ID" value="KAH0600813.1"/>
    <property type="molecule type" value="Genomic_DNA"/>
</dbReference>
<name>A0A9P8SBR6_9HYPO</name>
<feature type="region of interest" description="Disordered" evidence="1">
    <location>
        <begin position="258"/>
        <end position="323"/>
    </location>
</feature>
<accession>A0A9P8SBR6</accession>
<reference evidence="2 3" key="1">
    <citation type="submission" date="2020-07" db="EMBL/GenBank/DDBJ databases">
        <title>Metarhizium humberi genome.</title>
        <authorList>
            <person name="Lysoe E."/>
        </authorList>
    </citation>
    <scope>NUCLEOTIDE SEQUENCE [LARGE SCALE GENOMIC DNA]</scope>
    <source>
        <strain evidence="2 3">ESALQ1638</strain>
    </source>
</reference>